<organism evidence="2 3">
    <name type="scientific">Candidatus Sungiibacteriota bacterium</name>
    <dbReference type="NCBI Taxonomy" id="2750080"/>
    <lineage>
        <taxon>Bacteria</taxon>
        <taxon>Candidatus Sungiibacteriota</taxon>
    </lineage>
</organism>
<gene>
    <name evidence="2" type="ORF">HY220_01700</name>
</gene>
<feature type="transmembrane region" description="Helical" evidence="1">
    <location>
        <begin position="12"/>
        <end position="32"/>
    </location>
</feature>
<keyword evidence="1" id="KW-0472">Membrane</keyword>
<dbReference type="AlphaFoldDB" id="A0A9D6LRL8"/>
<protein>
    <recommendedName>
        <fullName evidence="4">Type 4 fimbrial biogenesis protein PilX N-terminal domain-containing protein</fullName>
    </recommendedName>
</protein>
<evidence type="ECO:0000313" key="3">
    <source>
        <dbReference type="Proteomes" id="UP000808388"/>
    </source>
</evidence>
<dbReference type="EMBL" id="JACQCQ010000007">
    <property type="protein sequence ID" value="MBI3627447.1"/>
    <property type="molecule type" value="Genomic_DNA"/>
</dbReference>
<comment type="caution">
    <text evidence="2">The sequence shown here is derived from an EMBL/GenBank/DDBJ whole genome shotgun (WGS) entry which is preliminary data.</text>
</comment>
<evidence type="ECO:0000313" key="2">
    <source>
        <dbReference type="EMBL" id="MBI3627447.1"/>
    </source>
</evidence>
<dbReference type="Proteomes" id="UP000808388">
    <property type="component" value="Unassembled WGS sequence"/>
</dbReference>
<keyword evidence="1" id="KW-1133">Transmembrane helix</keyword>
<evidence type="ECO:0000256" key="1">
    <source>
        <dbReference type="SAM" id="Phobius"/>
    </source>
</evidence>
<reference evidence="2" key="1">
    <citation type="submission" date="2020-07" db="EMBL/GenBank/DDBJ databases">
        <title>Huge and variable diversity of episymbiotic CPR bacteria and DPANN archaea in groundwater ecosystems.</title>
        <authorList>
            <person name="He C.Y."/>
            <person name="Keren R."/>
            <person name="Whittaker M."/>
            <person name="Farag I.F."/>
            <person name="Doudna J."/>
            <person name="Cate J.H.D."/>
            <person name="Banfield J.F."/>
        </authorList>
    </citation>
    <scope>NUCLEOTIDE SEQUENCE</scope>
    <source>
        <strain evidence="2">NC_groundwater_972_Pr1_S-0.2um_49_27</strain>
    </source>
</reference>
<proteinExistence type="predicted"/>
<keyword evidence="1" id="KW-0812">Transmembrane</keyword>
<name>A0A9D6LRL8_9BACT</name>
<evidence type="ECO:0008006" key="4">
    <source>
        <dbReference type="Google" id="ProtNLM"/>
    </source>
</evidence>
<sequence>MPKRFTKTKEGITLLLVILVLSALLTISFGIFNISFTEFRISGDLQSSFKALYAADQMLEYGLYRDRVQADCAADGSSCSVPTNISSPNPLASGACATLSITRNSGQTTVTSVGQFDCIAGSLRLVKRAFRVTY</sequence>
<accession>A0A9D6LRL8</accession>